<gene>
    <name evidence="1" type="ORF">JCM10512_2380</name>
</gene>
<evidence type="ECO:0000313" key="2">
    <source>
        <dbReference type="Proteomes" id="UP000019131"/>
    </source>
</evidence>
<dbReference type="InterPro" id="IPR011990">
    <property type="entry name" value="TPR-like_helical_dom_sf"/>
</dbReference>
<sequence>MPYIDQVLASDVTPTLPRLTWQECAEKCVADFEHAAAFLPVDWDATTAGKVTLGKNNMRINRIMALAYKGKTLLWLVAR</sequence>
<organism evidence="1 2">
    <name type="scientific">Bacteroides reticulotermitis JCM 10512</name>
    <dbReference type="NCBI Taxonomy" id="1445607"/>
    <lineage>
        <taxon>Bacteria</taxon>
        <taxon>Pseudomonadati</taxon>
        <taxon>Bacteroidota</taxon>
        <taxon>Bacteroidia</taxon>
        <taxon>Bacteroidales</taxon>
        <taxon>Bacteroidaceae</taxon>
        <taxon>Bacteroides</taxon>
    </lineage>
</organism>
<dbReference type="STRING" id="1445607.JCM10512_2380"/>
<evidence type="ECO:0000313" key="1">
    <source>
        <dbReference type="EMBL" id="GAE84065.1"/>
    </source>
</evidence>
<protein>
    <submittedName>
        <fullName evidence="1">Uncharacterized protein</fullName>
    </submittedName>
</protein>
<dbReference type="EMBL" id="BAIV01000013">
    <property type="protein sequence ID" value="GAE84065.1"/>
    <property type="molecule type" value="Genomic_DNA"/>
</dbReference>
<accession>W4US90</accession>
<dbReference type="AlphaFoldDB" id="W4US90"/>
<keyword evidence="2" id="KW-1185">Reference proteome</keyword>
<name>W4US90_9BACE</name>
<dbReference type="Gene3D" id="1.25.40.390">
    <property type="match status" value="1"/>
</dbReference>
<proteinExistence type="predicted"/>
<dbReference type="Proteomes" id="UP000019131">
    <property type="component" value="Unassembled WGS sequence"/>
</dbReference>
<dbReference type="SUPFAM" id="SSF48452">
    <property type="entry name" value="TPR-like"/>
    <property type="match status" value="1"/>
</dbReference>
<comment type="caution">
    <text evidence="1">The sequence shown here is derived from an EMBL/GenBank/DDBJ whole genome shotgun (WGS) entry which is preliminary data.</text>
</comment>
<reference evidence="1 2" key="1">
    <citation type="journal article" date="2014" name="Genome Announc.">
        <title>Draft Genome Sequence of Bacteroides reticulotermitis Strain JCM 10512T, Isolated from the Gut of a Termite.</title>
        <authorList>
            <person name="Yuki M."/>
            <person name="Oshima K."/>
            <person name="Suda W."/>
            <person name="Sakamoto M."/>
            <person name="Iida T."/>
            <person name="Hattori M."/>
            <person name="Ohkuma M."/>
        </authorList>
    </citation>
    <scope>NUCLEOTIDE SEQUENCE [LARGE SCALE GENOMIC DNA]</scope>
    <source>
        <strain evidence="1 2">JCM 10512</strain>
    </source>
</reference>